<dbReference type="InterPro" id="IPR003491">
    <property type="entry name" value="REP-like_C"/>
</dbReference>
<dbReference type="Pfam" id="PF02486">
    <property type="entry name" value="Rep_trans"/>
    <property type="match status" value="1"/>
</dbReference>
<name>A0ABS8ESL8_9FIRM</name>
<accession>A0ABS8ESL8</accession>
<dbReference type="EMBL" id="JAJEQE010000003">
    <property type="protein sequence ID" value="MCC2147943.1"/>
    <property type="molecule type" value="Genomic_DNA"/>
</dbReference>
<feature type="domain" description="Replication initiation protein-like C-terminal" evidence="1">
    <location>
        <begin position="136"/>
        <end position="330"/>
    </location>
</feature>
<dbReference type="RefSeq" id="WP_215659150.1">
    <property type="nucleotide sequence ID" value="NZ_JAJEQE010000003.1"/>
</dbReference>
<evidence type="ECO:0000259" key="1">
    <source>
        <dbReference type="Pfam" id="PF02486"/>
    </source>
</evidence>
<keyword evidence="2" id="KW-0396">Initiation factor</keyword>
<proteinExistence type="predicted"/>
<keyword evidence="2" id="KW-0648">Protein biosynthesis</keyword>
<evidence type="ECO:0000313" key="3">
    <source>
        <dbReference type="Proteomes" id="UP001299235"/>
    </source>
</evidence>
<protein>
    <submittedName>
        <fullName evidence="2">Replication initiation factor domain-containing protein</fullName>
    </submittedName>
</protein>
<dbReference type="Proteomes" id="UP001299235">
    <property type="component" value="Unassembled WGS sequence"/>
</dbReference>
<evidence type="ECO:0000313" key="2">
    <source>
        <dbReference type="EMBL" id="MCC2147943.1"/>
    </source>
</evidence>
<reference evidence="2 3" key="1">
    <citation type="submission" date="2021-10" db="EMBL/GenBank/DDBJ databases">
        <title>Anaerobic single-cell dispensing facilitates the cultivation of human gut bacteria.</title>
        <authorList>
            <person name="Afrizal A."/>
        </authorList>
    </citation>
    <scope>NUCLEOTIDE SEQUENCE [LARGE SCALE GENOMIC DNA]</scope>
    <source>
        <strain evidence="2 3">CLA-AA-H246</strain>
    </source>
</reference>
<gene>
    <name evidence="2" type="ORF">LKD42_01530</name>
</gene>
<comment type="caution">
    <text evidence="2">The sequence shown here is derived from an EMBL/GenBank/DDBJ whole genome shotgun (WGS) entry which is preliminary data.</text>
</comment>
<keyword evidence="3" id="KW-1185">Reference proteome</keyword>
<dbReference type="GO" id="GO:0003743">
    <property type="term" value="F:translation initiation factor activity"/>
    <property type="evidence" value="ECO:0007669"/>
    <property type="project" value="UniProtKB-KW"/>
</dbReference>
<sequence>MKSHEEYNDKLMIKIDWLSFTVQKSMTPKGVIEYFGMDIEEFKEEVRGLNGYRKQYTHRVNGNNGLIRVLYDGQMGMGVHVDVSGSAIHHFFEAFENKLTCDTPFGEKALQLPEDFDFQNKENIVVLLLAYIRRIAKFTRIDVALDDFASFFTLGEINALVENKQMVTKFRTYKRVVESSVSDSTIKGETIYVGSNKSDAFIRIYNKALEQKMDDMDWIRWEIQLRNSRSEAFVDMLLSDELKPVPFASAAVSLLAGFLRFIELDNANRSRCSTCKKWLEFIASASALRLSVPKKEASIDTKLEWIQRQVMPTLAGLIYAYDGDFEKIMGDFTMQFYRNSYEAQKMFKEAYKRLMEITEKDSEENGQYGNGIE</sequence>
<organism evidence="2 3">
    <name type="scientific">Hominisplanchenecus faecis</name>
    <dbReference type="NCBI Taxonomy" id="2885351"/>
    <lineage>
        <taxon>Bacteria</taxon>
        <taxon>Bacillati</taxon>
        <taxon>Bacillota</taxon>
        <taxon>Clostridia</taxon>
        <taxon>Lachnospirales</taxon>
        <taxon>Lachnospiraceae</taxon>
        <taxon>Hominisplanchenecus</taxon>
    </lineage>
</organism>